<accession>D0VWN4</accession>
<dbReference type="InParanoid" id="D0VWN4"/>
<dbReference type="OMA" id="WSCGEGK"/>
<dbReference type="Bgee" id="WBGene00194793">
    <property type="expression patterns" value="Expressed in adult organism and 1 other cell type or tissue"/>
</dbReference>
<gene>
    <name evidence="2" type="ORF">CELE_W04G3.13</name>
    <name evidence="2" type="ORF">W04G3.13</name>
</gene>
<dbReference type="OrthoDB" id="5850739at2759"/>
<dbReference type="GeneID" id="13222717"/>
<protein>
    <submittedName>
        <fullName evidence="2">Uncharacterized protein</fullName>
    </submittedName>
</protein>
<feature type="chain" id="PRO_5003017381" evidence="1">
    <location>
        <begin position="31"/>
        <end position="123"/>
    </location>
</feature>
<dbReference type="eggNOG" id="ENOG502TIET">
    <property type="taxonomic scope" value="Eukaryota"/>
</dbReference>
<dbReference type="HOGENOM" id="CLU_162890_0_0_1"/>
<dbReference type="PhylomeDB" id="D0VWN4"/>
<sequence length="123" mass="14217">MFCHCVFQLHINMKFLSTILILSCIPLIQCWSCGEGKITEGLAWIIALPTETKSINKCCEDHDRRYDNFCSGIGSIPLKTADFLFERCLENTNNRYARFVVKPLFTAAIQLNSWWKKITNNFC</sequence>
<feature type="signal peptide" evidence="1">
    <location>
        <begin position="1"/>
        <end position="30"/>
    </location>
</feature>
<dbReference type="PaxDb" id="6239-W04G3.13"/>
<dbReference type="AlphaFoldDB" id="D0VWN4"/>
<organism evidence="2">
    <name type="scientific">Caenorhabditis elegans</name>
    <dbReference type="NCBI Taxonomy" id="6239"/>
    <lineage>
        <taxon>Eukaryota</taxon>
        <taxon>Metazoa</taxon>
        <taxon>Ecdysozoa</taxon>
        <taxon>Nematoda</taxon>
        <taxon>Chromadorea</taxon>
        <taxon>Rhabditida</taxon>
        <taxon>Rhabditina</taxon>
        <taxon>Rhabditomorpha</taxon>
        <taxon>Rhabditoidea</taxon>
        <taxon>Rhabditidae</taxon>
        <taxon>Peloderinae</taxon>
        <taxon>Caenorhabditis</taxon>
    </lineage>
</organism>
<dbReference type="PANTHER" id="PTHR34228">
    <property type="entry name" value="PROTEIN CBG09474-RELATED"/>
    <property type="match status" value="1"/>
</dbReference>
<name>D0VWN4_CAEEL</name>
<dbReference type="KEGG" id="cel:CELE_W04G3.13"/>
<dbReference type="EMBL" id="BX284606">
    <property type="protein sequence ID" value="CBH29669.1"/>
    <property type="molecule type" value="Genomic_DNA"/>
</dbReference>
<dbReference type="FunCoup" id="D0VWN4">
    <property type="interactions" value="821"/>
</dbReference>
<reference evidence="2" key="2">
    <citation type="submission" date="2003-03" db="EMBL/GenBank/DDBJ databases">
        <authorList>
            <person name="Sulson J.E."/>
            <person name="Waterston R."/>
        </authorList>
    </citation>
    <scope>NUCLEOTIDE SEQUENCE</scope>
    <source>
        <strain evidence="2">Bristol N2</strain>
    </source>
</reference>
<dbReference type="InterPro" id="IPR053322">
    <property type="entry name" value="PLA2-like"/>
</dbReference>
<dbReference type="CTD" id="13222717"/>
<evidence type="ECO:0000313" key="2">
    <source>
        <dbReference type="EMBL" id="CBH29669.1"/>
    </source>
</evidence>
<keyword evidence="1" id="KW-0732">Signal</keyword>
<evidence type="ECO:0000256" key="1">
    <source>
        <dbReference type="SAM" id="SignalP"/>
    </source>
</evidence>
<dbReference type="PANTHER" id="PTHR34228:SF5">
    <property type="entry name" value="PHOSPHOLIPASE A(2)-RELATED"/>
    <property type="match status" value="1"/>
</dbReference>
<reference evidence="2" key="1">
    <citation type="journal article" date="1998" name="Science, e1252229">
        <title>Genome sequence of the nematode C. elegans: a platform for investigating biology.</title>
        <authorList>
            <consortium name="The C. elegans sequencing consortium"/>
            <person name="Sulson J.E."/>
            <person name="Waterston R."/>
        </authorList>
    </citation>
    <scope>NUCLEOTIDE SEQUENCE</scope>
    <source>
        <strain evidence="2">Bristol N2</strain>
    </source>
</reference>
<proteinExistence type="predicted"/>